<evidence type="ECO:0000313" key="2">
    <source>
        <dbReference type="Proteomes" id="UP000199513"/>
    </source>
</evidence>
<evidence type="ECO:0000313" key="1">
    <source>
        <dbReference type="EMBL" id="SFE97266.1"/>
    </source>
</evidence>
<accession>A0A1I2EXT8</accession>
<protein>
    <recommendedName>
        <fullName evidence="3">DUF3037 domain-containing protein</fullName>
    </recommendedName>
</protein>
<dbReference type="AlphaFoldDB" id="A0A1I2EXT8"/>
<dbReference type="EMBL" id="FONY01000011">
    <property type="protein sequence ID" value="SFE97266.1"/>
    <property type="molecule type" value="Genomic_DNA"/>
</dbReference>
<dbReference type="STRING" id="1003.SAMN04488541_101185"/>
<evidence type="ECO:0008006" key="3">
    <source>
        <dbReference type="Google" id="ProtNLM"/>
    </source>
</evidence>
<reference evidence="1 2" key="1">
    <citation type="submission" date="2016-10" db="EMBL/GenBank/DDBJ databases">
        <authorList>
            <person name="de Groot N.N."/>
        </authorList>
    </citation>
    <scope>NUCLEOTIDE SEQUENCE [LARGE SCALE GENOMIC DNA]</scope>
    <source>
        <strain>GEY</strain>
        <strain evidence="2">DSM 9560</strain>
    </source>
</reference>
<gene>
    <name evidence="1" type="ORF">SAMN04488541_101185</name>
</gene>
<name>A0A1I2EXT8_9BACT</name>
<proteinExistence type="predicted"/>
<sequence length="251" mass="29342">MKNNYYIPIYFQTNSYSAEKLVGGILFFSSEQIFLRIAESKIKATAQIGNASSVLVIRQTVRMLLEKIESQKHLFTHQYLEYLHNYSNGVVQFGEAKPLHLSSQKFSDFAFKFLGERINFHKVVNQKINNIKKFSEKIVSPYIFQVPSLKKLYKVTLKILVNKEESFIMQSIDFQNSMRTIKEALNLYGKIIKELESQANEKNKFALVVEKPTEDQQKEMLLNDFQIKNPNCEIISLNVLDERLKEIVMYF</sequence>
<keyword evidence="2" id="KW-1185">Reference proteome</keyword>
<dbReference type="Proteomes" id="UP000199513">
    <property type="component" value="Unassembled WGS sequence"/>
</dbReference>
<organism evidence="1 2">
    <name type="scientific">Thermoflexibacter ruber</name>
    <dbReference type="NCBI Taxonomy" id="1003"/>
    <lineage>
        <taxon>Bacteria</taxon>
        <taxon>Pseudomonadati</taxon>
        <taxon>Bacteroidota</taxon>
        <taxon>Cytophagia</taxon>
        <taxon>Cytophagales</taxon>
        <taxon>Thermoflexibacteraceae</taxon>
        <taxon>Thermoflexibacter</taxon>
    </lineage>
</organism>